<dbReference type="RefSeq" id="WP_219202912.1">
    <property type="nucleotide sequence ID" value="NZ_JAHWQX010000004.1"/>
</dbReference>
<dbReference type="InterPro" id="IPR001586">
    <property type="entry name" value="Beta-lactam_class-C_AS"/>
</dbReference>
<dbReference type="InterPro" id="IPR058136">
    <property type="entry name" value="AmpC"/>
</dbReference>
<keyword evidence="4" id="KW-0378">Hydrolase</keyword>
<reference evidence="8" key="1">
    <citation type="submission" date="2021-07" db="EMBL/GenBank/DDBJ databases">
        <title>Pseudohoeflea marina sp. nov. a polyhydroxyalcanoate-producing bacterium.</title>
        <authorList>
            <person name="Zheng W."/>
            <person name="Yu S."/>
            <person name="Huang Y."/>
        </authorList>
    </citation>
    <scope>NUCLEOTIDE SEQUENCE</scope>
    <source>
        <strain evidence="8">DP4N28-3</strain>
    </source>
</reference>
<gene>
    <name evidence="8" type="ORF">KY465_15115</name>
</gene>
<comment type="catalytic activity">
    <reaction evidence="1">
        <text>a beta-lactam + H2O = a substituted beta-amino acid</text>
        <dbReference type="Rhea" id="RHEA:20401"/>
        <dbReference type="ChEBI" id="CHEBI:15377"/>
        <dbReference type="ChEBI" id="CHEBI:35627"/>
        <dbReference type="ChEBI" id="CHEBI:140347"/>
        <dbReference type="EC" id="3.5.2.6"/>
    </reaction>
</comment>
<keyword evidence="5" id="KW-0046">Antibiotic resistance</keyword>
<dbReference type="Pfam" id="PF00144">
    <property type="entry name" value="Beta-lactamase"/>
    <property type="match status" value="1"/>
</dbReference>
<protein>
    <recommendedName>
        <fullName evidence="3">beta-lactamase</fullName>
        <ecNumber evidence="3">3.5.2.6</ecNumber>
    </recommendedName>
</protein>
<evidence type="ECO:0000256" key="4">
    <source>
        <dbReference type="ARBA" id="ARBA00022801"/>
    </source>
</evidence>
<dbReference type="InterPro" id="IPR050491">
    <property type="entry name" value="AmpC-like"/>
</dbReference>
<keyword evidence="9" id="KW-1185">Reference proteome</keyword>
<evidence type="ECO:0000256" key="1">
    <source>
        <dbReference type="ARBA" id="ARBA00001526"/>
    </source>
</evidence>
<feature type="signal peptide" evidence="6">
    <location>
        <begin position="1"/>
        <end position="20"/>
    </location>
</feature>
<comment type="similarity">
    <text evidence="2">Belongs to the class-C beta-lactamase family.</text>
</comment>
<sequence>MKRWALAAAALLSFTTLLSAQDLTDEQVVGMARESFAPVIAQYDIPGLVVGITLRGEQHFYATGLAVRDGKVAASPETIFELGSISKIFNATLAALAEQRGHIDLEAPVSDRLPKLKGSALGGIKLGDLATHVTGGLPLQVPGGIRDVPALIDWLADWRPPQPGTRSYSNVSIGLLGYITAEALGMPYAQAAEEILFPALSLTSTFVNVPESAMHRYAYGYHRESDAPIRVNPGVLADEAYGVKSTARDMLRLLDLELGRGDADPALAAALKRTREGRAETAHYTQAMIWEQYPWPADRTVIEAGNGYDFILSPQPVTAIASPLPPQQNVILNKTGATRGFGAYVALLPSQDLGVIVLANRNYPNEARVRATYNLIEELLAAQD</sequence>
<dbReference type="PROSITE" id="PS00336">
    <property type="entry name" value="BETA_LACTAMASE_C"/>
    <property type="match status" value="1"/>
</dbReference>
<dbReference type="InterPro" id="IPR001466">
    <property type="entry name" value="Beta-lactam-related"/>
</dbReference>
<evidence type="ECO:0000256" key="2">
    <source>
        <dbReference type="ARBA" id="ARBA00007840"/>
    </source>
</evidence>
<dbReference type="Proteomes" id="UP001430804">
    <property type="component" value="Unassembled WGS sequence"/>
</dbReference>
<evidence type="ECO:0000256" key="5">
    <source>
        <dbReference type="ARBA" id="ARBA00023251"/>
    </source>
</evidence>
<dbReference type="EC" id="3.5.2.6" evidence="3"/>
<evidence type="ECO:0000259" key="7">
    <source>
        <dbReference type="Pfam" id="PF00144"/>
    </source>
</evidence>
<evidence type="ECO:0000256" key="6">
    <source>
        <dbReference type="SAM" id="SignalP"/>
    </source>
</evidence>
<accession>A0ABS6WSJ0</accession>
<proteinExistence type="inferred from homology"/>
<dbReference type="PANTHER" id="PTHR46825">
    <property type="entry name" value="D-ALANYL-D-ALANINE-CARBOXYPEPTIDASE/ENDOPEPTIDASE AMPH"/>
    <property type="match status" value="1"/>
</dbReference>
<keyword evidence="6" id="KW-0732">Signal</keyword>
<evidence type="ECO:0000313" key="8">
    <source>
        <dbReference type="EMBL" id="MBW3098613.1"/>
    </source>
</evidence>
<dbReference type="EMBL" id="JAHWQX010000004">
    <property type="protein sequence ID" value="MBW3098613.1"/>
    <property type="molecule type" value="Genomic_DNA"/>
</dbReference>
<dbReference type="NCBIfam" id="NF033085">
    <property type="entry name" value="bla_class_C"/>
    <property type="match status" value="1"/>
</dbReference>
<name>A0ABS6WSJ0_9HYPH</name>
<comment type="caution">
    <text evidence="8">The sequence shown here is derived from an EMBL/GenBank/DDBJ whole genome shotgun (WGS) entry which is preliminary data.</text>
</comment>
<dbReference type="PANTHER" id="PTHR46825:SF8">
    <property type="entry name" value="BETA-LACTAMASE-RELATED"/>
    <property type="match status" value="1"/>
</dbReference>
<evidence type="ECO:0000313" key="9">
    <source>
        <dbReference type="Proteomes" id="UP001430804"/>
    </source>
</evidence>
<organism evidence="8 9">
    <name type="scientific">Pseudohoeflea coraliihabitans</name>
    <dbReference type="NCBI Taxonomy" id="2860393"/>
    <lineage>
        <taxon>Bacteria</taxon>
        <taxon>Pseudomonadati</taxon>
        <taxon>Pseudomonadota</taxon>
        <taxon>Alphaproteobacteria</taxon>
        <taxon>Hyphomicrobiales</taxon>
        <taxon>Rhizobiaceae</taxon>
        <taxon>Pseudohoeflea</taxon>
    </lineage>
</organism>
<feature type="chain" id="PRO_5046587436" description="beta-lactamase" evidence="6">
    <location>
        <begin position="21"/>
        <end position="384"/>
    </location>
</feature>
<evidence type="ECO:0000256" key="3">
    <source>
        <dbReference type="ARBA" id="ARBA00012865"/>
    </source>
</evidence>
<feature type="domain" description="Beta-lactamase-related" evidence="7">
    <location>
        <begin position="36"/>
        <end position="376"/>
    </location>
</feature>